<proteinExistence type="inferred from homology"/>
<reference evidence="14" key="1">
    <citation type="thesis" date="2020" institute="ProQuest LLC" country="789 East Eisenhower Parkway, Ann Arbor, MI, USA">
        <title>Comparative Genomics and Chromosome Evolution.</title>
        <authorList>
            <person name="Mudd A.B."/>
        </authorList>
    </citation>
    <scope>NUCLEOTIDE SEQUENCE</scope>
    <source>
        <strain evidence="14">HN-11 Male</strain>
        <tissue evidence="14">Kidney and liver</tissue>
    </source>
</reference>
<dbReference type="OrthoDB" id="5967130at2759"/>
<evidence type="ECO:0000256" key="10">
    <source>
        <dbReference type="ARBA" id="ARBA00023224"/>
    </source>
</evidence>
<evidence type="ECO:0000256" key="9">
    <source>
        <dbReference type="ARBA" id="ARBA00023170"/>
    </source>
</evidence>
<dbReference type="PROSITE" id="PS00237">
    <property type="entry name" value="G_PROTEIN_RECEP_F1_1"/>
    <property type="match status" value="1"/>
</dbReference>
<evidence type="ECO:0000256" key="2">
    <source>
        <dbReference type="ARBA" id="ARBA00022475"/>
    </source>
</evidence>
<evidence type="ECO:0000256" key="6">
    <source>
        <dbReference type="ARBA" id="ARBA00022989"/>
    </source>
</evidence>
<feature type="transmembrane region" description="Helical" evidence="12">
    <location>
        <begin position="194"/>
        <end position="226"/>
    </location>
</feature>
<evidence type="ECO:0000256" key="1">
    <source>
        <dbReference type="ARBA" id="ARBA00004651"/>
    </source>
</evidence>
<evidence type="ECO:0000256" key="12">
    <source>
        <dbReference type="RuleBase" id="RU363047"/>
    </source>
</evidence>
<feature type="transmembrane region" description="Helical" evidence="12">
    <location>
        <begin position="132"/>
        <end position="154"/>
    </location>
</feature>
<dbReference type="PANTHER" id="PTHR26452">
    <property type="entry name" value="OLFACTORY RECEPTOR"/>
    <property type="match status" value="1"/>
</dbReference>
<dbReference type="Gene3D" id="1.20.1070.10">
    <property type="entry name" value="Rhodopsin 7-helix transmembrane proteins"/>
    <property type="match status" value="1"/>
</dbReference>
<keyword evidence="9 11" id="KW-0675">Receptor</keyword>
<keyword evidence="10 11" id="KW-0807">Transducer</keyword>
<evidence type="ECO:0000313" key="15">
    <source>
        <dbReference type="Proteomes" id="UP000770717"/>
    </source>
</evidence>
<evidence type="ECO:0000256" key="7">
    <source>
        <dbReference type="ARBA" id="ARBA00023040"/>
    </source>
</evidence>
<sequence length="322" mass="36687">MKSDGKLNASGFVIQGFSEIPELQMLLFGIFLLLYIMIICGNLTIIVTIWKTIHLHTPMYIFLVNLSFIDIASISNILPKLLSLLCIKIKTISFIGCLTQMYVFLSLSGTEFFLLAAMAYDRYVAICHPLHYVALIGLKQCARFSFVSWFLGFLTPTGHTVLISKLYFCLNNIINHFFCDINPILQIACTDTSVFYIITCIEGILLGLTGFMLILISYVFIIFAILKIKSAKGQHKAFSTCTAHLTCVIIFYGTMICMYMRPKSTFSPKLDKYFSLLYIILVPMLNPIIYSLKNEDIRKVLIKTKEMLIWHAKARCQIVLKH</sequence>
<gene>
    <name evidence="14" type="ORF">GDO78_019540</name>
</gene>
<dbReference type="EMBL" id="WNTK01004039">
    <property type="protein sequence ID" value="KAG9464693.1"/>
    <property type="molecule type" value="Genomic_DNA"/>
</dbReference>
<keyword evidence="15" id="KW-1185">Reference proteome</keyword>
<keyword evidence="2 12" id="KW-1003">Cell membrane</keyword>
<feature type="transmembrane region" description="Helical" evidence="12">
    <location>
        <begin position="238"/>
        <end position="261"/>
    </location>
</feature>
<dbReference type="GO" id="GO:0004984">
    <property type="term" value="F:olfactory receptor activity"/>
    <property type="evidence" value="ECO:0007669"/>
    <property type="project" value="InterPro"/>
</dbReference>
<evidence type="ECO:0000256" key="3">
    <source>
        <dbReference type="ARBA" id="ARBA00022606"/>
    </source>
</evidence>
<dbReference type="Pfam" id="PF13853">
    <property type="entry name" value="7tm_4"/>
    <property type="match status" value="1"/>
</dbReference>
<keyword evidence="6 12" id="KW-1133">Transmembrane helix</keyword>
<keyword evidence="5 12" id="KW-0552">Olfaction</keyword>
<dbReference type="InterPro" id="IPR017452">
    <property type="entry name" value="GPCR_Rhodpsn_7TM"/>
</dbReference>
<dbReference type="InterPro" id="IPR000725">
    <property type="entry name" value="Olfact_rcpt"/>
</dbReference>
<dbReference type="CDD" id="cd13954">
    <property type="entry name" value="7tmA_OR"/>
    <property type="match status" value="1"/>
</dbReference>
<accession>A0A8J6EAQ6</accession>
<dbReference type="InterPro" id="IPR000276">
    <property type="entry name" value="GPCR_Rhodpsn"/>
</dbReference>
<dbReference type="FunFam" id="1.20.1070.10:FF:000001">
    <property type="entry name" value="Olfactory receptor"/>
    <property type="match status" value="1"/>
</dbReference>
<keyword evidence="7 11" id="KW-0297">G-protein coupled receptor</keyword>
<dbReference type="GO" id="GO:0004930">
    <property type="term" value="F:G protein-coupled receptor activity"/>
    <property type="evidence" value="ECO:0007669"/>
    <property type="project" value="UniProtKB-KW"/>
</dbReference>
<keyword evidence="8 12" id="KW-0472">Membrane</keyword>
<dbReference type="SUPFAM" id="SSF81321">
    <property type="entry name" value="Family A G protein-coupled receptor-like"/>
    <property type="match status" value="1"/>
</dbReference>
<keyword evidence="4 11" id="KW-0812">Transmembrane</keyword>
<protein>
    <recommendedName>
        <fullName evidence="12">Olfactory receptor</fullName>
    </recommendedName>
</protein>
<keyword evidence="3 12" id="KW-0716">Sensory transduction</keyword>
<name>A0A8J6EAQ6_ELECQ</name>
<dbReference type="InterPro" id="IPR050516">
    <property type="entry name" value="Olfactory_GPCR"/>
</dbReference>
<dbReference type="PRINTS" id="PR00237">
    <property type="entry name" value="GPCRRHODOPSN"/>
</dbReference>
<evidence type="ECO:0000256" key="8">
    <source>
        <dbReference type="ARBA" id="ARBA00023136"/>
    </source>
</evidence>
<dbReference type="PRINTS" id="PR00245">
    <property type="entry name" value="OLFACTORYR"/>
</dbReference>
<dbReference type="AlphaFoldDB" id="A0A8J6EAQ6"/>
<dbReference type="PROSITE" id="PS50262">
    <property type="entry name" value="G_PROTEIN_RECEP_F1_2"/>
    <property type="match status" value="1"/>
</dbReference>
<evidence type="ECO:0000256" key="4">
    <source>
        <dbReference type="ARBA" id="ARBA00022692"/>
    </source>
</evidence>
<comment type="similarity">
    <text evidence="11">Belongs to the G-protein coupled receptor 1 family.</text>
</comment>
<evidence type="ECO:0000256" key="11">
    <source>
        <dbReference type="RuleBase" id="RU000688"/>
    </source>
</evidence>
<organism evidence="14 15">
    <name type="scientific">Eleutherodactylus coqui</name>
    <name type="common">Puerto Rican coqui</name>
    <dbReference type="NCBI Taxonomy" id="57060"/>
    <lineage>
        <taxon>Eukaryota</taxon>
        <taxon>Metazoa</taxon>
        <taxon>Chordata</taxon>
        <taxon>Craniata</taxon>
        <taxon>Vertebrata</taxon>
        <taxon>Euteleostomi</taxon>
        <taxon>Amphibia</taxon>
        <taxon>Batrachia</taxon>
        <taxon>Anura</taxon>
        <taxon>Neobatrachia</taxon>
        <taxon>Hyloidea</taxon>
        <taxon>Eleutherodactylidae</taxon>
        <taxon>Eleutherodactylinae</taxon>
        <taxon>Eleutherodactylus</taxon>
        <taxon>Eleutherodactylus</taxon>
    </lineage>
</organism>
<feature type="transmembrane region" description="Helical" evidence="12">
    <location>
        <begin position="273"/>
        <end position="292"/>
    </location>
</feature>
<feature type="transmembrane region" description="Helical" evidence="12">
    <location>
        <begin position="59"/>
        <end position="79"/>
    </location>
</feature>
<evidence type="ECO:0000313" key="14">
    <source>
        <dbReference type="EMBL" id="KAG9464693.1"/>
    </source>
</evidence>
<dbReference type="Proteomes" id="UP000770717">
    <property type="component" value="Unassembled WGS sequence"/>
</dbReference>
<comment type="caution">
    <text evidence="14">The sequence shown here is derived from an EMBL/GenBank/DDBJ whole genome shotgun (WGS) entry which is preliminary data.</text>
</comment>
<feature type="domain" description="G-protein coupled receptors family 1 profile" evidence="13">
    <location>
        <begin position="41"/>
        <end position="290"/>
    </location>
</feature>
<feature type="transmembrane region" description="Helical" evidence="12">
    <location>
        <begin position="91"/>
        <end position="120"/>
    </location>
</feature>
<evidence type="ECO:0000259" key="13">
    <source>
        <dbReference type="PROSITE" id="PS50262"/>
    </source>
</evidence>
<comment type="subcellular location">
    <subcellularLocation>
        <location evidence="1 12">Cell membrane</location>
        <topology evidence="1 12">Multi-pass membrane protein</topology>
    </subcellularLocation>
</comment>
<feature type="transmembrane region" description="Helical" evidence="12">
    <location>
        <begin position="26"/>
        <end position="53"/>
    </location>
</feature>
<evidence type="ECO:0000256" key="5">
    <source>
        <dbReference type="ARBA" id="ARBA00022725"/>
    </source>
</evidence>
<dbReference type="GO" id="GO:0005886">
    <property type="term" value="C:plasma membrane"/>
    <property type="evidence" value="ECO:0007669"/>
    <property type="project" value="UniProtKB-SubCell"/>
</dbReference>